<reference evidence="5 6" key="1">
    <citation type="submission" date="2019-04" db="EMBL/GenBank/DDBJ databases">
        <title>The sequence and de novo assembly of Takifugu bimaculatus genome using PacBio and Hi-C technologies.</title>
        <authorList>
            <person name="Xu P."/>
            <person name="Liu B."/>
            <person name="Zhou Z."/>
        </authorList>
    </citation>
    <scope>NUCLEOTIDE SEQUENCE [LARGE SCALE GENOMIC DNA]</scope>
    <source>
        <strain evidence="5">TB-2018</strain>
        <tissue evidence="5">Muscle</tissue>
    </source>
</reference>
<feature type="domain" description="Ig-like" evidence="4">
    <location>
        <begin position="39"/>
        <end position="152"/>
    </location>
</feature>
<dbReference type="PANTHER" id="PTHR44819:SF1">
    <property type="entry name" value="V-TYPE IMMUNOGLOBULIN DOMAIN-CONTAINING SUPPRESSOR OF T-CELL ACTIVATION"/>
    <property type="match status" value="1"/>
</dbReference>
<name>A0A4Z2C6B4_9TELE</name>
<dbReference type="SUPFAM" id="SSF48726">
    <property type="entry name" value="Immunoglobulin"/>
    <property type="match status" value="1"/>
</dbReference>
<evidence type="ECO:0000259" key="4">
    <source>
        <dbReference type="PROSITE" id="PS50835"/>
    </source>
</evidence>
<keyword evidence="2" id="KW-0812">Transmembrane</keyword>
<evidence type="ECO:0000313" key="5">
    <source>
        <dbReference type="EMBL" id="TNM99698.1"/>
    </source>
</evidence>
<feature type="chain" id="PRO_5021383964" description="Ig-like domain-containing protein" evidence="3">
    <location>
        <begin position="31"/>
        <end position="294"/>
    </location>
</feature>
<feature type="transmembrane region" description="Helical" evidence="2">
    <location>
        <begin position="182"/>
        <end position="204"/>
    </location>
</feature>
<feature type="region of interest" description="Disordered" evidence="1">
    <location>
        <begin position="249"/>
        <end position="274"/>
    </location>
</feature>
<evidence type="ECO:0000256" key="3">
    <source>
        <dbReference type="SAM" id="SignalP"/>
    </source>
</evidence>
<dbReference type="InterPro" id="IPR036179">
    <property type="entry name" value="Ig-like_dom_sf"/>
</dbReference>
<dbReference type="Gene3D" id="2.60.40.10">
    <property type="entry name" value="Immunoglobulins"/>
    <property type="match status" value="1"/>
</dbReference>
<dbReference type="InterPro" id="IPR007110">
    <property type="entry name" value="Ig-like_dom"/>
</dbReference>
<sequence length="294" mass="32566">MEGWTRYRASLREKTAVLWLCCALFYLAAAKSNAHHGHPAMSVSASHLYYTCPEGANATLVCNQRGGALHPNDSLWRLWFFTPHKDQHCTKHGPRNVTFKHSKLSSGLHFGATQENFWVQLQNVTHADQGRYCCAALEIESIHHEAVQRTHSHMFLNIIPRGTGSPNCTVSAPSAPEGTVPVALAMGACILALLSLPLILLLVYRQRQSAQSRRRAQELVRMDSEAHGHENPVFLGGSPQIKNRTVSQIMARQSSETGRHLLSEPGTPLSPPAHGDVFFPAEDTIFETPELRQV</sequence>
<keyword evidence="2" id="KW-0472">Membrane</keyword>
<dbReference type="GO" id="GO:0046636">
    <property type="term" value="P:negative regulation of alpha-beta T cell activation"/>
    <property type="evidence" value="ECO:0007669"/>
    <property type="project" value="TreeGrafter"/>
</dbReference>
<evidence type="ECO:0000313" key="6">
    <source>
        <dbReference type="Proteomes" id="UP000516260"/>
    </source>
</evidence>
<dbReference type="GO" id="GO:0050776">
    <property type="term" value="P:regulation of immune response"/>
    <property type="evidence" value="ECO:0007669"/>
    <property type="project" value="InterPro"/>
</dbReference>
<keyword evidence="3" id="KW-0732">Signal</keyword>
<dbReference type="InterPro" id="IPR013783">
    <property type="entry name" value="Ig-like_fold"/>
</dbReference>
<dbReference type="PROSITE" id="PS50835">
    <property type="entry name" value="IG_LIKE"/>
    <property type="match status" value="1"/>
</dbReference>
<evidence type="ECO:0000256" key="2">
    <source>
        <dbReference type="SAM" id="Phobius"/>
    </source>
</evidence>
<dbReference type="InterPro" id="IPR013106">
    <property type="entry name" value="Ig_V-set"/>
</dbReference>
<evidence type="ECO:0000256" key="1">
    <source>
        <dbReference type="SAM" id="MobiDB-lite"/>
    </source>
</evidence>
<keyword evidence="2" id="KW-1133">Transmembrane helix</keyword>
<feature type="signal peptide" evidence="3">
    <location>
        <begin position="1"/>
        <end position="30"/>
    </location>
</feature>
<gene>
    <name evidence="5" type="ORF">fugu_012731</name>
</gene>
<comment type="caution">
    <text evidence="5">The sequence shown here is derived from an EMBL/GenBank/DDBJ whole genome shotgun (WGS) entry which is preliminary data.</text>
</comment>
<proteinExistence type="predicted"/>
<dbReference type="GO" id="GO:0005886">
    <property type="term" value="C:plasma membrane"/>
    <property type="evidence" value="ECO:0007669"/>
    <property type="project" value="TreeGrafter"/>
</dbReference>
<dbReference type="Proteomes" id="UP000516260">
    <property type="component" value="Chromosome 13"/>
</dbReference>
<dbReference type="AlphaFoldDB" id="A0A4Z2C6B4"/>
<dbReference type="InterPro" id="IPR042473">
    <property type="entry name" value="VISTA"/>
</dbReference>
<dbReference type="EMBL" id="SWLE01000005">
    <property type="protein sequence ID" value="TNM99698.1"/>
    <property type="molecule type" value="Genomic_DNA"/>
</dbReference>
<accession>A0A4Z2C6B4</accession>
<dbReference type="Pfam" id="PF07686">
    <property type="entry name" value="V-set"/>
    <property type="match status" value="1"/>
</dbReference>
<organism evidence="5 6">
    <name type="scientific">Takifugu bimaculatus</name>
    <dbReference type="NCBI Taxonomy" id="433685"/>
    <lineage>
        <taxon>Eukaryota</taxon>
        <taxon>Metazoa</taxon>
        <taxon>Chordata</taxon>
        <taxon>Craniata</taxon>
        <taxon>Vertebrata</taxon>
        <taxon>Euteleostomi</taxon>
        <taxon>Actinopterygii</taxon>
        <taxon>Neopterygii</taxon>
        <taxon>Teleostei</taxon>
        <taxon>Neoteleostei</taxon>
        <taxon>Acanthomorphata</taxon>
        <taxon>Eupercaria</taxon>
        <taxon>Tetraodontiformes</taxon>
        <taxon>Tetradontoidea</taxon>
        <taxon>Tetraodontidae</taxon>
        <taxon>Takifugu</taxon>
    </lineage>
</organism>
<dbReference type="PANTHER" id="PTHR44819">
    <property type="entry name" value="V-TYPE IMMUNOGLOBULIN DOMAIN-CONTAINING SUPPRESSOR OF T-CELL ACTIVATION"/>
    <property type="match status" value="1"/>
</dbReference>
<keyword evidence="6" id="KW-1185">Reference proteome</keyword>
<protein>
    <recommendedName>
        <fullName evidence="4">Ig-like domain-containing protein</fullName>
    </recommendedName>
</protein>